<evidence type="ECO:0000256" key="6">
    <source>
        <dbReference type="ARBA" id="ARBA00022603"/>
    </source>
</evidence>
<feature type="transmembrane region" description="Helical" evidence="26">
    <location>
        <begin position="429"/>
        <end position="450"/>
    </location>
</feature>
<dbReference type="PANTHER" id="PTHR45683">
    <property type="entry name" value="MITOCHONDRIAL NICOTINAMIDE ADENINE DINUCLEOTIDE TRANSPORTER 1-RELATED-RELATED"/>
    <property type="match status" value="1"/>
</dbReference>
<evidence type="ECO:0000256" key="24">
    <source>
        <dbReference type="PROSITE-ProRule" id="PRU00282"/>
    </source>
</evidence>
<dbReference type="AlphaFoldDB" id="A0A8S3C401"/>
<evidence type="ECO:0000313" key="29">
    <source>
        <dbReference type="Proteomes" id="UP000681720"/>
    </source>
</evidence>
<keyword evidence="7" id="KW-0808">Transferase</keyword>
<evidence type="ECO:0000313" key="28">
    <source>
        <dbReference type="EMBL" id="CAF4885533.1"/>
    </source>
</evidence>
<evidence type="ECO:0000256" key="15">
    <source>
        <dbReference type="ARBA" id="ARBA00050903"/>
    </source>
</evidence>
<dbReference type="InterPro" id="IPR007848">
    <property type="entry name" value="Small_mtfrase_dom"/>
</dbReference>
<dbReference type="PROSITE" id="PS50920">
    <property type="entry name" value="SOLCAR"/>
    <property type="match status" value="3"/>
</dbReference>
<dbReference type="Gene3D" id="1.50.40.10">
    <property type="entry name" value="Mitochondrial carrier domain"/>
    <property type="match status" value="2"/>
</dbReference>
<dbReference type="InterPro" id="IPR002052">
    <property type="entry name" value="DNA_methylase_N6_adenine_CS"/>
</dbReference>
<dbReference type="GO" id="GO:0055085">
    <property type="term" value="P:transmembrane transport"/>
    <property type="evidence" value="ECO:0007669"/>
    <property type="project" value="InterPro"/>
</dbReference>
<keyword evidence="13" id="KW-0539">Nucleus</keyword>
<evidence type="ECO:0000256" key="5">
    <source>
        <dbReference type="ARBA" id="ARBA00022448"/>
    </source>
</evidence>
<dbReference type="EMBL" id="CAJOBJ010171722">
    <property type="protein sequence ID" value="CAF4885533.1"/>
    <property type="molecule type" value="Genomic_DNA"/>
</dbReference>
<keyword evidence="10" id="KW-0677">Repeat</keyword>
<evidence type="ECO:0000256" key="20">
    <source>
        <dbReference type="ARBA" id="ARBA00080992"/>
    </source>
</evidence>
<keyword evidence="11 26" id="KW-1133">Transmembrane helix</keyword>
<feature type="transmembrane region" description="Helical" evidence="26">
    <location>
        <begin position="331"/>
        <end position="355"/>
    </location>
</feature>
<proteinExistence type="inferred from homology"/>
<protein>
    <recommendedName>
        <fullName evidence="22">Methyltransferase HEMK2</fullName>
    </recommendedName>
    <alternativeName>
        <fullName evidence="21">HemK methyltransferase family member 2</fullName>
    </alternativeName>
    <alternativeName>
        <fullName evidence="19">Lysine N-methyltransferase 9</fullName>
    </alternativeName>
    <alternativeName>
        <fullName evidence="18">Methylarsonite methyltransferase N6AMT1</fullName>
    </alternativeName>
    <alternativeName>
        <fullName evidence="23">Methyltransferase N6AMT1</fullName>
    </alternativeName>
    <alternativeName>
        <fullName evidence="20">Protein N(5)-glutamine methyltransferase</fullName>
    </alternativeName>
</protein>
<evidence type="ECO:0000256" key="26">
    <source>
        <dbReference type="SAM" id="Phobius"/>
    </source>
</evidence>
<feature type="transmembrane region" description="Helical" evidence="26">
    <location>
        <begin position="228"/>
        <end position="248"/>
    </location>
</feature>
<comment type="catalytic activity">
    <reaction evidence="14">
        <text>L-lysyl-[histone] + S-adenosyl-L-methionine = N(6)-methyl-L-lysyl-[histone] + S-adenosyl-L-homocysteine + H(+)</text>
        <dbReference type="Rhea" id="RHEA:10024"/>
        <dbReference type="Rhea" id="RHEA-COMP:9845"/>
        <dbReference type="Rhea" id="RHEA-COMP:9846"/>
        <dbReference type="ChEBI" id="CHEBI:15378"/>
        <dbReference type="ChEBI" id="CHEBI:29969"/>
        <dbReference type="ChEBI" id="CHEBI:57856"/>
        <dbReference type="ChEBI" id="CHEBI:59789"/>
        <dbReference type="ChEBI" id="CHEBI:61929"/>
    </reaction>
    <physiologicalReaction direction="left-to-right" evidence="14">
        <dbReference type="Rhea" id="RHEA:10025"/>
    </physiologicalReaction>
</comment>
<comment type="catalytic activity">
    <reaction evidence="15">
        <text>methylarsonous acid + S-adenosyl-L-methionine = dimethylarsinate + S-adenosyl-L-homocysteine + 2 H(+)</text>
        <dbReference type="Rhea" id="RHEA:11684"/>
        <dbReference type="ChEBI" id="CHEBI:15378"/>
        <dbReference type="ChEBI" id="CHEBI:16223"/>
        <dbReference type="ChEBI" id="CHEBI:17826"/>
        <dbReference type="ChEBI" id="CHEBI:57856"/>
        <dbReference type="ChEBI" id="CHEBI:59789"/>
    </reaction>
</comment>
<evidence type="ECO:0000256" key="17">
    <source>
        <dbReference type="ARBA" id="ARBA00062344"/>
    </source>
</evidence>
<dbReference type="Pfam" id="PF00153">
    <property type="entry name" value="Mito_carr"/>
    <property type="match status" value="3"/>
</dbReference>
<dbReference type="Gene3D" id="3.40.50.150">
    <property type="entry name" value="Vaccinia Virus protein VP39"/>
    <property type="match status" value="1"/>
</dbReference>
<dbReference type="NCBIfam" id="TIGR00537">
    <property type="entry name" value="hemK_rel_arch"/>
    <property type="match status" value="1"/>
</dbReference>
<comment type="subunit">
    <text evidence="17">Heterodimer; heterodimerization with TRMT112 is required for S-adenosyl-L-methionine-binding.</text>
</comment>
<dbReference type="GO" id="GO:0032259">
    <property type="term" value="P:methylation"/>
    <property type="evidence" value="ECO:0007669"/>
    <property type="project" value="UniProtKB-KW"/>
</dbReference>
<feature type="transmembrane region" description="Helical" evidence="26">
    <location>
        <begin position="502"/>
        <end position="521"/>
    </location>
</feature>
<evidence type="ECO:0000256" key="19">
    <source>
        <dbReference type="ARBA" id="ARBA00076540"/>
    </source>
</evidence>
<evidence type="ECO:0000256" key="16">
    <source>
        <dbReference type="ARBA" id="ARBA00053180"/>
    </source>
</evidence>
<evidence type="ECO:0000256" key="18">
    <source>
        <dbReference type="ARBA" id="ARBA00075330"/>
    </source>
</evidence>
<feature type="repeat" description="Solcar" evidence="24">
    <location>
        <begin position="329"/>
        <end position="429"/>
    </location>
</feature>
<feature type="transmembrane region" description="Helical" evidence="26">
    <location>
        <begin position="299"/>
        <end position="319"/>
    </location>
</feature>
<dbReference type="SUPFAM" id="SSF103506">
    <property type="entry name" value="Mitochondrial carrier"/>
    <property type="match status" value="2"/>
</dbReference>
<evidence type="ECO:0000256" key="3">
    <source>
        <dbReference type="ARBA" id="ARBA00006149"/>
    </source>
</evidence>
<accession>A0A8S3C401</accession>
<evidence type="ECO:0000256" key="11">
    <source>
        <dbReference type="ARBA" id="ARBA00022989"/>
    </source>
</evidence>
<comment type="similarity">
    <text evidence="4 25">Belongs to the mitochondrial carrier (TC 2.A.29) family.</text>
</comment>
<organism evidence="28 29">
    <name type="scientific">Rotaria magnacalcarata</name>
    <dbReference type="NCBI Taxonomy" id="392030"/>
    <lineage>
        <taxon>Eukaryota</taxon>
        <taxon>Metazoa</taxon>
        <taxon>Spiralia</taxon>
        <taxon>Gnathifera</taxon>
        <taxon>Rotifera</taxon>
        <taxon>Eurotatoria</taxon>
        <taxon>Bdelloidea</taxon>
        <taxon>Philodinida</taxon>
        <taxon>Philodinidae</taxon>
        <taxon>Rotaria</taxon>
    </lineage>
</organism>
<evidence type="ECO:0000256" key="9">
    <source>
        <dbReference type="ARBA" id="ARBA00022692"/>
    </source>
</evidence>
<dbReference type="InterPro" id="IPR023395">
    <property type="entry name" value="MCP_dom_sf"/>
</dbReference>
<evidence type="ECO:0000256" key="1">
    <source>
        <dbReference type="ARBA" id="ARBA00004123"/>
    </source>
</evidence>
<gene>
    <name evidence="28" type="ORF">GIL414_LOCUS51067</name>
</gene>
<feature type="non-terminal residue" evidence="28">
    <location>
        <position position="1"/>
    </location>
</feature>
<evidence type="ECO:0000256" key="22">
    <source>
        <dbReference type="ARBA" id="ARBA00093624"/>
    </source>
</evidence>
<feature type="repeat" description="Solcar" evidence="24">
    <location>
        <begin position="440"/>
        <end position="523"/>
    </location>
</feature>
<evidence type="ECO:0000256" key="13">
    <source>
        <dbReference type="ARBA" id="ARBA00023242"/>
    </source>
</evidence>
<dbReference type="PROSITE" id="PS00092">
    <property type="entry name" value="N6_MTASE"/>
    <property type="match status" value="1"/>
</dbReference>
<evidence type="ECO:0000256" key="10">
    <source>
        <dbReference type="ARBA" id="ARBA00022737"/>
    </source>
</evidence>
<comment type="function">
    <text evidence="16">Methyltransferase that can methylate proteins and, to a lower extent, arsenic. Catalytic subunit of a heterodimer with TRMT112, which monomethylates 'Lys-12' of histone H4 (H4K12me1), a modification present at the promoters of numerous genes encoding cell cycle regulators. Catalytic subunit of a heterodimer with TRMT112, which catalyzes N5-methylation of Glu residue of proteins with a Gly-Gln-Xaa-Xaa-Xaa-Arg motif. Methylates ETF1 on 'Gln-185'; ETF1 needs to be complexed to ERF3 in its GTP-bound form to be efficiently methylated. May also play a role in the modulation of arsenic-induced toxicity by mediating the conversion of monomethylarsonous acid (3+) into the less toxic dimethylarsonic acid. It however only plays a limited role in arsenic metabolism compared with AS3MT.</text>
</comment>
<evidence type="ECO:0000256" key="23">
    <source>
        <dbReference type="ARBA" id="ARBA00093667"/>
    </source>
</evidence>
<keyword evidence="5 25" id="KW-0813">Transport</keyword>
<sequence length="525" mass="59583">MFPTPDLSHFTRNDYSQIYEPDADSFLLLDALELKLNEILELKPLIVLEFGSGSGIATTFVAKNFCLTPSLFFAIDINPYACYSTKRTFEQNNLHHKHCLNIVQCNLTDPLIERLSSKVDLILFNPPYVPTETSDVKEVIERTYAGGKQGIEVIEKAIEQASRLLSSKGLFYMVALEENNFDTLKELANQVGLNTDIILKRRTLIERLFVMIDTLFHRVLSTIQYRQFIAGLFGGIISSIVLHPFDLIKIRFQVTESKSNKDDRSLPYRPYYKNSVDAFRSIYREKGLQGLYEGVTPNVVGNGISWGLYLFIYNTIVVLNNDEDKIKSLAFFYRVIYSTAAGLLTIILTNPIWVIKTRMCLQYSKGKSSATYDGMLDAFRKTYQNEGIQAFYKGLTPGIQAFYKGLTPGLFGIFHGTIQFSSYEQMKSIYMNAFGITYCPTPIILTFSALSKFIAATSTYPTQVVRTRLQDQHQHYNGAIDAIKKTYEGEGISGFFKGVVPALYRVIPASCITFVSYEFILRELK</sequence>
<comment type="similarity">
    <text evidence="3">Belongs to the eukaryotic/archaeal PrmC-related family.</text>
</comment>
<evidence type="ECO:0000256" key="4">
    <source>
        <dbReference type="ARBA" id="ARBA00006375"/>
    </source>
</evidence>
<comment type="subcellular location">
    <subcellularLocation>
        <location evidence="2">Membrane</location>
        <topology evidence="2">Multi-pass membrane protein</topology>
    </subcellularLocation>
    <subcellularLocation>
        <location evidence="1">Nucleus</location>
    </subcellularLocation>
</comment>
<comment type="caution">
    <text evidence="28">The sequence shown here is derived from an EMBL/GenBank/DDBJ whole genome shotgun (WGS) entry which is preliminary data.</text>
</comment>
<dbReference type="InterPro" id="IPR004557">
    <property type="entry name" value="PrmC-related"/>
</dbReference>
<dbReference type="Pfam" id="PF05175">
    <property type="entry name" value="MTS"/>
    <property type="match status" value="1"/>
</dbReference>
<reference evidence="28" key="1">
    <citation type="submission" date="2021-02" db="EMBL/GenBank/DDBJ databases">
        <authorList>
            <person name="Nowell W R."/>
        </authorList>
    </citation>
    <scope>NUCLEOTIDE SEQUENCE</scope>
</reference>
<name>A0A8S3C401_9BILA</name>
<dbReference type="InterPro" id="IPR044712">
    <property type="entry name" value="SLC25A32-like"/>
</dbReference>
<dbReference type="Proteomes" id="UP000681720">
    <property type="component" value="Unassembled WGS sequence"/>
</dbReference>
<evidence type="ECO:0000256" key="8">
    <source>
        <dbReference type="ARBA" id="ARBA00022691"/>
    </source>
</evidence>
<keyword evidence="6" id="KW-0489">Methyltransferase</keyword>
<dbReference type="GO" id="GO:0006862">
    <property type="term" value="P:nucleotide transport"/>
    <property type="evidence" value="ECO:0007669"/>
    <property type="project" value="InterPro"/>
</dbReference>
<dbReference type="GO" id="GO:0005634">
    <property type="term" value="C:nucleus"/>
    <property type="evidence" value="ECO:0007669"/>
    <property type="project" value="UniProtKB-SubCell"/>
</dbReference>
<keyword evidence="8" id="KW-0949">S-adenosyl-L-methionine</keyword>
<dbReference type="FunFam" id="3.40.50.150:FF:000077">
    <property type="entry name" value="HemK methyltransferase family member 2"/>
    <property type="match status" value="1"/>
</dbReference>
<dbReference type="GO" id="GO:0003676">
    <property type="term" value="F:nucleic acid binding"/>
    <property type="evidence" value="ECO:0007669"/>
    <property type="project" value="InterPro"/>
</dbReference>
<dbReference type="InterPro" id="IPR029063">
    <property type="entry name" value="SAM-dependent_MTases_sf"/>
</dbReference>
<dbReference type="GO" id="GO:0016020">
    <property type="term" value="C:membrane"/>
    <property type="evidence" value="ECO:0007669"/>
    <property type="project" value="UniProtKB-SubCell"/>
</dbReference>
<keyword evidence="12 24" id="KW-0472">Membrane</keyword>
<evidence type="ECO:0000256" key="12">
    <source>
        <dbReference type="ARBA" id="ARBA00023136"/>
    </source>
</evidence>
<dbReference type="SUPFAM" id="SSF53335">
    <property type="entry name" value="S-adenosyl-L-methionine-dependent methyltransferases"/>
    <property type="match status" value="1"/>
</dbReference>
<feature type="domain" description="Methyltransferase small" evidence="27">
    <location>
        <begin position="22"/>
        <end position="184"/>
    </location>
</feature>
<evidence type="ECO:0000256" key="14">
    <source>
        <dbReference type="ARBA" id="ARBA00048619"/>
    </source>
</evidence>
<evidence type="ECO:0000256" key="7">
    <source>
        <dbReference type="ARBA" id="ARBA00022679"/>
    </source>
</evidence>
<dbReference type="CDD" id="cd02440">
    <property type="entry name" value="AdoMet_MTases"/>
    <property type="match status" value="1"/>
</dbReference>
<dbReference type="InterPro" id="IPR018108">
    <property type="entry name" value="MCP_transmembrane"/>
</dbReference>
<evidence type="ECO:0000256" key="21">
    <source>
        <dbReference type="ARBA" id="ARBA00083337"/>
    </source>
</evidence>
<evidence type="ECO:0000256" key="25">
    <source>
        <dbReference type="RuleBase" id="RU000488"/>
    </source>
</evidence>
<dbReference type="GO" id="GO:0036009">
    <property type="term" value="F:protein-glutamine N-methyltransferase activity"/>
    <property type="evidence" value="ECO:0007669"/>
    <property type="project" value="UniProtKB-ARBA"/>
</dbReference>
<evidence type="ECO:0000259" key="27">
    <source>
        <dbReference type="Pfam" id="PF05175"/>
    </source>
</evidence>
<keyword evidence="9 24" id="KW-0812">Transmembrane</keyword>
<evidence type="ECO:0000256" key="2">
    <source>
        <dbReference type="ARBA" id="ARBA00004141"/>
    </source>
</evidence>
<feature type="repeat" description="Solcar" evidence="24">
    <location>
        <begin position="222"/>
        <end position="319"/>
    </location>
</feature>